<organism evidence="1 2">
    <name type="scientific">Sporanaerobium hydrogeniformans</name>
    <dbReference type="NCBI Taxonomy" id="3072179"/>
    <lineage>
        <taxon>Bacteria</taxon>
        <taxon>Bacillati</taxon>
        <taxon>Bacillota</taxon>
        <taxon>Clostridia</taxon>
        <taxon>Lachnospirales</taxon>
        <taxon>Lachnospiraceae</taxon>
        <taxon>Sporanaerobium</taxon>
    </lineage>
</organism>
<name>A0AC61D9W6_9FIRM</name>
<evidence type="ECO:0000313" key="1">
    <source>
        <dbReference type="EMBL" id="PHV70034.1"/>
    </source>
</evidence>
<dbReference type="EMBL" id="PEDL01000015">
    <property type="protein sequence ID" value="PHV70034.1"/>
    <property type="molecule type" value="Genomic_DNA"/>
</dbReference>
<evidence type="ECO:0000313" key="2">
    <source>
        <dbReference type="Proteomes" id="UP000224460"/>
    </source>
</evidence>
<proteinExistence type="predicted"/>
<reference evidence="1" key="1">
    <citation type="submission" date="2017-10" db="EMBL/GenBank/DDBJ databases">
        <title>Genome sequence of cellulolytic Lachnospiraceae bacterium XHS1971 isolated from hotspring sediment.</title>
        <authorList>
            <person name="Vasudevan G."/>
            <person name="Joshi A.J."/>
            <person name="Hivarkar S."/>
            <person name="Lanjekar V.B."/>
            <person name="Dhakephalkar P.K."/>
            <person name="Dagar S."/>
        </authorList>
    </citation>
    <scope>NUCLEOTIDE SEQUENCE</scope>
    <source>
        <strain evidence="1">XHS1971</strain>
    </source>
</reference>
<accession>A0AC61D9W6</accession>
<comment type="caution">
    <text evidence="1">The sequence shown here is derived from an EMBL/GenBank/DDBJ whole genome shotgun (WGS) entry which is preliminary data.</text>
</comment>
<keyword evidence="2" id="KW-1185">Reference proteome</keyword>
<protein>
    <submittedName>
        <fullName evidence="1">Uncharacterized protein</fullName>
    </submittedName>
</protein>
<sequence length="82" mass="8697">MDGIHPFIALCMGICLIVLCFILFEEKCIKVVAQAIVGCLVIYCINQIVPQYAIGINAVSIACGGLLGVPGVTLLYILNSLV</sequence>
<gene>
    <name evidence="1" type="ORF">CS063_12885</name>
</gene>
<dbReference type="Proteomes" id="UP000224460">
    <property type="component" value="Unassembled WGS sequence"/>
</dbReference>